<reference evidence="2" key="2">
    <citation type="submission" date="2019-12" db="EMBL/GenBank/DDBJ databases">
        <authorList>
            <person name="Studholme D.J."/>
            <person name="Sarris P."/>
        </authorList>
    </citation>
    <scope>NUCLEOTIDE SEQUENCE</scope>
    <source>
        <strain evidence="2">PFS-1207/04</strain>
        <tissue evidence="2">Leaf</tissue>
    </source>
</reference>
<evidence type="ECO:0000313" key="1">
    <source>
        <dbReference type="EMBL" id="KAF2533959.1"/>
    </source>
</evidence>
<reference evidence="2 3" key="3">
    <citation type="journal article" date="2020" name="BMC Genomics">
        <title>Intraspecific diversification of the crop wild relative Brassica cretica Lam. using demographic model selection.</title>
        <authorList>
            <person name="Kioukis A."/>
            <person name="Michalopoulou V.A."/>
            <person name="Briers L."/>
            <person name="Pirintsos S."/>
            <person name="Studholme D.J."/>
            <person name="Pavlidis P."/>
            <person name="Sarris P.F."/>
        </authorList>
    </citation>
    <scope>NUCLEOTIDE SEQUENCE [LARGE SCALE GENOMIC DNA]</scope>
    <source>
        <strain evidence="3">cv. PFS-1207/04</strain>
        <strain evidence="2">PFS-1207/04</strain>
    </source>
</reference>
<sequence>MAVVQANNLLEDQSQVETLDSGPYGTFIAAEEGSMSMDVIRKAYEATEEGFLAVVTKQWPVKPQIAAVGSCYK</sequence>
<keyword evidence="3" id="KW-1185">Reference proteome</keyword>
<dbReference type="AlphaFoldDB" id="A0A3N6RN20"/>
<dbReference type="Proteomes" id="UP000266723">
    <property type="component" value="Unassembled WGS sequence"/>
</dbReference>
<reference evidence="1" key="1">
    <citation type="submission" date="2019-12" db="EMBL/GenBank/DDBJ databases">
        <title>Genome sequencing and annotation of Brassica cretica.</title>
        <authorList>
            <person name="Studholme D.J."/>
            <person name="Sarris P.F."/>
        </authorList>
    </citation>
    <scope>NUCLEOTIDE SEQUENCE</scope>
    <source>
        <strain evidence="1">PFS-102/07</strain>
        <tissue evidence="1">Leaf</tissue>
    </source>
</reference>
<organism evidence="1">
    <name type="scientific">Brassica cretica</name>
    <name type="common">Mustard</name>
    <dbReference type="NCBI Taxonomy" id="69181"/>
    <lineage>
        <taxon>Eukaryota</taxon>
        <taxon>Viridiplantae</taxon>
        <taxon>Streptophyta</taxon>
        <taxon>Embryophyta</taxon>
        <taxon>Tracheophyta</taxon>
        <taxon>Spermatophyta</taxon>
        <taxon>Magnoliopsida</taxon>
        <taxon>eudicotyledons</taxon>
        <taxon>Gunneridae</taxon>
        <taxon>Pentapetalae</taxon>
        <taxon>rosids</taxon>
        <taxon>malvids</taxon>
        <taxon>Brassicales</taxon>
        <taxon>Brassicaceae</taxon>
        <taxon>Brassiceae</taxon>
        <taxon>Brassica</taxon>
    </lineage>
</organism>
<dbReference type="EMBL" id="QGKY02002305">
    <property type="protein sequence ID" value="KAF2533959.1"/>
    <property type="molecule type" value="Genomic_DNA"/>
</dbReference>
<proteinExistence type="predicted"/>
<dbReference type="EMBL" id="QGKV02000299">
    <property type="protein sequence ID" value="KAF3593209.1"/>
    <property type="molecule type" value="Genomic_DNA"/>
</dbReference>
<dbReference type="OrthoDB" id="420076at2759"/>
<comment type="caution">
    <text evidence="1">The sequence shown here is derived from an EMBL/GenBank/DDBJ whole genome shotgun (WGS) entry which is preliminary data.</text>
</comment>
<accession>A0A3N6RN20</accession>
<name>A0A3N6RN20_BRACR</name>
<evidence type="ECO:0000313" key="3">
    <source>
        <dbReference type="Proteomes" id="UP000266723"/>
    </source>
</evidence>
<evidence type="ECO:0000313" key="2">
    <source>
        <dbReference type="EMBL" id="KAF3593209.1"/>
    </source>
</evidence>
<gene>
    <name evidence="2" type="ORF">DY000_02026480</name>
    <name evidence="1" type="ORF">F2Q70_00032578</name>
</gene>
<protein>
    <submittedName>
        <fullName evidence="1">Uncharacterized protein</fullName>
    </submittedName>
</protein>